<dbReference type="EMBL" id="RRYP01019371">
    <property type="protein sequence ID" value="TNV73268.1"/>
    <property type="molecule type" value="Genomic_DNA"/>
</dbReference>
<dbReference type="InterPro" id="IPR018499">
    <property type="entry name" value="Tetraspanin/Peripherin"/>
</dbReference>
<keyword evidence="3 5" id="KW-1133">Transmembrane helix</keyword>
<dbReference type="Pfam" id="PF00335">
    <property type="entry name" value="Tetraspanin"/>
    <property type="match status" value="1"/>
</dbReference>
<evidence type="ECO:0000256" key="3">
    <source>
        <dbReference type="ARBA" id="ARBA00022989"/>
    </source>
</evidence>
<comment type="caution">
    <text evidence="6">The sequence shown here is derived from an EMBL/GenBank/DDBJ whole genome shotgun (WGS) entry which is preliminary data.</text>
</comment>
<dbReference type="GO" id="GO:0016020">
    <property type="term" value="C:membrane"/>
    <property type="evidence" value="ECO:0007669"/>
    <property type="project" value="UniProtKB-SubCell"/>
</dbReference>
<sequence length="341" mass="36875">MPNKANRPQQRNPQESSSSCCNYFIIFVSILLLSSSIACLILTIRMRTSDLWHLLSDINSPDKSANAKKWVFLTILGISIGAILVALGGVISAKVNHKCLLSLYSLGMIASLVALFIGGGLLIAADVTAGQALDNYCNNQTLEGLSRYFTPALRGLESLSIAEEKYMCSALCPCSQSMKEQGYPQSLVYTGLMTSFDQCLTKAGLEQPPPEAVSLLTKLETADSCSGLCLPSKFWATRDMESLKPPQSGCKKAIRNKFTGVFGWLGVAMLITGGIMVAGMVGVCSKLCRSPSIDGRREVQADLGSSEEVVSVQKKVSDDVWSKDTYLDTAETPRGRFGRRL</sequence>
<evidence type="ECO:0000313" key="7">
    <source>
        <dbReference type="Proteomes" id="UP000785679"/>
    </source>
</evidence>
<keyword evidence="7" id="KW-1185">Reference proteome</keyword>
<organism evidence="6 7">
    <name type="scientific">Halteria grandinella</name>
    <dbReference type="NCBI Taxonomy" id="5974"/>
    <lineage>
        <taxon>Eukaryota</taxon>
        <taxon>Sar</taxon>
        <taxon>Alveolata</taxon>
        <taxon>Ciliophora</taxon>
        <taxon>Intramacronucleata</taxon>
        <taxon>Spirotrichea</taxon>
        <taxon>Stichotrichia</taxon>
        <taxon>Sporadotrichida</taxon>
        <taxon>Halteriidae</taxon>
        <taxon>Halteria</taxon>
    </lineage>
</organism>
<dbReference type="AlphaFoldDB" id="A0A8J8NE02"/>
<evidence type="ECO:0000256" key="2">
    <source>
        <dbReference type="ARBA" id="ARBA00022692"/>
    </source>
</evidence>
<gene>
    <name evidence="6" type="ORF">FGO68_gene6229</name>
</gene>
<name>A0A8J8NE02_HALGN</name>
<comment type="subcellular location">
    <subcellularLocation>
        <location evidence="1">Membrane</location>
        <topology evidence="1">Multi-pass membrane protein</topology>
    </subcellularLocation>
</comment>
<protein>
    <recommendedName>
        <fullName evidence="8">Tetraspanin</fullName>
    </recommendedName>
</protein>
<feature type="transmembrane region" description="Helical" evidence="5">
    <location>
        <begin position="103"/>
        <end position="125"/>
    </location>
</feature>
<evidence type="ECO:0000256" key="4">
    <source>
        <dbReference type="ARBA" id="ARBA00023136"/>
    </source>
</evidence>
<feature type="transmembrane region" description="Helical" evidence="5">
    <location>
        <begin position="261"/>
        <end position="283"/>
    </location>
</feature>
<feature type="transmembrane region" description="Helical" evidence="5">
    <location>
        <begin position="70"/>
        <end position="91"/>
    </location>
</feature>
<evidence type="ECO:0000256" key="1">
    <source>
        <dbReference type="ARBA" id="ARBA00004141"/>
    </source>
</evidence>
<proteinExistence type="predicted"/>
<keyword evidence="2 5" id="KW-0812">Transmembrane</keyword>
<accession>A0A8J8NE02</accession>
<keyword evidence="4 5" id="KW-0472">Membrane</keyword>
<reference evidence="6" key="1">
    <citation type="submission" date="2019-06" db="EMBL/GenBank/DDBJ databases">
        <authorList>
            <person name="Zheng W."/>
        </authorList>
    </citation>
    <scope>NUCLEOTIDE SEQUENCE</scope>
    <source>
        <strain evidence="6">QDHG01</strain>
    </source>
</reference>
<dbReference type="Proteomes" id="UP000785679">
    <property type="component" value="Unassembled WGS sequence"/>
</dbReference>
<evidence type="ECO:0000256" key="5">
    <source>
        <dbReference type="SAM" id="Phobius"/>
    </source>
</evidence>
<evidence type="ECO:0008006" key="8">
    <source>
        <dbReference type="Google" id="ProtNLM"/>
    </source>
</evidence>
<evidence type="ECO:0000313" key="6">
    <source>
        <dbReference type="EMBL" id="TNV73268.1"/>
    </source>
</evidence>
<feature type="transmembrane region" description="Helical" evidence="5">
    <location>
        <begin position="23"/>
        <end position="44"/>
    </location>
</feature>